<gene>
    <name evidence="5" type="ORF">H9777_01880</name>
</gene>
<dbReference type="AlphaFoldDB" id="A0A948T9W2"/>
<sequence length="487" mass="55822">MVEQNRTSEELESRLTEMQEKERNAVIVRRISKQMENIAYQQKEVSDRQREEAMMQSHIANEMRMQAEVQRRNAEYAEKQAIDAYKEAENQRTIAQERQLQAESAKNIADTLGYIALARSLSSLSQTQFQAKNFDLSALMAYAAYTFATRYNGNLYFPEIYNALAVNSQAIITWNQHKGGITKIIESPVDTNIFYSISKYGEVIRWIRNSSTIMSSSILFNDSSFDFRDIFIDINQTIYALSFDGRLVIIEPDGNSSLMVFPEIEKEFRFLVPLNNDILIAISGAKMFLLSREKKQVQRTVSLSNPILSICKKQDEFLMFADNGLVMMLHKNGGISEDRLPINVNVTSCDWSENLNTLALGTSDGTILLINEKGQIYKRLIGHQSTVTKLSFWNDSLFSASYDLKLKMWNKNLESINLLISSNWIYSFYMPDGDTVWVGDESGTLSRVLISPKLMANRIKASLSRNFTQEEWNTYIGVNVPYEYLKN</sequence>
<protein>
    <recommendedName>
        <fullName evidence="7">WD40 repeat domain-containing protein</fullName>
    </recommendedName>
</protein>
<dbReference type="EMBL" id="JAHLFW010000018">
    <property type="protein sequence ID" value="MBU3837081.1"/>
    <property type="molecule type" value="Genomic_DNA"/>
</dbReference>
<name>A0A948T9W2_9BACT</name>
<dbReference type="InterPro" id="IPR015943">
    <property type="entry name" value="WD40/YVTN_repeat-like_dom_sf"/>
</dbReference>
<dbReference type="InterPro" id="IPR001680">
    <property type="entry name" value="WD40_rpt"/>
</dbReference>
<feature type="coiled-coil region" evidence="4">
    <location>
        <begin position="71"/>
        <end position="105"/>
    </location>
</feature>
<evidence type="ECO:0000256" key="2">
    <source>
        <dbReference type="ARBA" id="ARBA00022737"/>
    </source>
</evidence>
<dbReference type="Proteomes" id="UP000783796">
    <property type="component" value="Unassembled WGS sequence"/>
</dbReference>
<dbReference type="Pfam" id="PF00400">
    <property type="entry name" value="WD40"/>
    <property type="match status" value="1"/>
</dbReference>
<keyword evidence="2" id="KW-0677">Repeat</keyword>
<evidence type="ECO:0000256" key="3">
    <source>
        <dbReference type="PROSITE-ProRule" id="PRU00221"/>
    </source>
</evidence>
<dbReference type="SMART" id="SM00320">
    <property type="entry name" value="WD40"/>
    <property type="match status" value="2"/>
</dbReference>
<reference evidence="5" key="2">
    <citation type="submission" date="2021-04" db="EMBL/GenBank/DDBJ databases">
        <authorList>
            <person name="Gilroy R."/>
        </authorList>
    </citation>
    <scope>NUCLEOTIDE SEQUENCE</scope>
    <source>
        <strain evidence="5">G4-2901</strain>
    </source>
</reference>
<feature type="repeat" description="WD" evidence="3">
    <location>
        <begin position="380"/>
        <end position="410"/>
    </location>
</feature>
<dbReference type="PROSITE" id="PS50082">
    <property type="entry name" value="WD_REPEATS_2"/>
    <property type="match status" value="1"/>
</dbReference>
<organism evidence="5 6">
    <name type="scientific">Candidatus Phocaeicola faecigallinarum</name>
    <dbReference type="NCBI Taxonomy" id="2838732"/>
    <lineage>
        <taxon>Bacteria</taxon>
        <taxon>Pseudomonadati</taxon>
        <taxon>Bacteroidota</taxon>
        <taxon>Bacteroidia</taxon>
        <taxon>Bacteroidales</taxon>
        <taxon>Bacteroidaceae</taxon>
        <taxon>Phocaeicola</taxon>
    </lineage>
</organism>
<dbReference type="InterPro" id="IPR036322">
    <property type="entry name" value="WD40_repeat_dom_sf"/>
</dbReference>
<proteinExistence type="predicted"/>
<evidence type="ECO:0000256" key="4">
    <source>
        <dbReference type="SAM" id="Coils"/>
    </source>
</evidence>
<dbReference type="SUPFAM" id="SSF50978">
    <property type="entry name" value="WD40 repeat-like"/>
    <property type="match status" value="1"/>
</dbReference>
<comment type="caution">
    <text evidence="5">The sequence shown here is derived from an EMBL/GenBank/DDBJ whole genome shotgun (WGS) entry which is preliminary data.</text>
</comment>
<evidence type="ECO:0000256" key="1">
    <source>
        <dbReference type="ARBA" id="ARBA00022574"/>
    </source>
</evidence>
<keyword evidence="1 3" id="KW-0853">WD repeat</keyword>
<evidence type="ECO:0000313" key="6">
    <source>
        <dbReference type="Proteomes" id="UP000783796"/>
    </source>
</evidence>
<dbReference type="Gene3D" id="2.130.10.10">
    <property type="entry name" value="YVTN repeat-like/Quinoprotein amine dehydrogenase"/>
    <property type="match status" value="1"/>
</dbReference>
<reference evidence="5" key="1">
    <citation type="journal article" date="2021" name="PeerJ">
        <title>Extensive microbial diversity within the chicken gut microbiome revealed by metagenomics and culture.</title>
        <authorList>
            <person name="Gilroy R."/>
            <person name="Ravi A."/>
            <person name="Getino M."/>
            <person name="Pursley I."/>
            <person name="Horton D.L."/>
            <person name="Alikhan N.F."/>
            <person name="Baker D."/>
            <person name="Gharbi K."/>
            <person name="Hall N."/>
            <person name="Watson M."/>
            <person name="Adriaenssens E.M."/>
            <person name="Foster-Nyarko E."/>
            <person name="Jarju S."/>
            <person name="Secka A."/>
            <person name="Antonio M."/>
            <person name="Oren A."/>
            <person name="Chaudhuri R.R."/>
            <person name="La Ragione R."/>
            <person name="Hildebrand F."/>
            <person name="Pallen M.J."/>
        </authorList>
    </citation>
    <scope>NUCLEOTIDE SEQUENCE</scope>
    <source>
        <strain evidence="5">G4-2901</strain>
    </source>
</reference>
<dbReference type="PANTHER" id="PTHR22847">
    <property type="entry name" value="WD40 REPEAT PROTEIN"/>
    <property type="match status" value="1"/>
</dbReference>
<evidence type="ECO:0008006" key="7">
    <source>
        <dbReference type="Google" id="ProtNLM"/>
    </source>
</evidence>
<keyword evidence="4" id="KW-0175">Coiled coil</keyword>
<dbReference type="PANTHER" id="PTHR22847:SF637">
    <property type="entry name" value="WD REPEAT DOMAIN 5B"/>
    <property type="match status" value="1"/>
</dbReference>
<evidence type="ECO:0000313" key="5">
    <source>
        <dbReference type="EMBL" id="MBU3837081.1"/>
    </source>
</evidence>
<accession>A0A948T9W2</accession>